<dbReference type="Proteomes" id="UP000799537">
    <property type="component" value="Unassembled WGS sequence"/>
</dbReference>
<organism evidence="1 2">
    <name type="scientific">Zasmidium cellare ATCC 36951</name>
    <dbReference type="NCBI Taxonomy" id="1080233"/>
    <lineage>
        <taxon>Eukaryota</taxon>
        <taxon>Fungi</taxon>
        <taxon>Dikarya</taxon>
        <taxon>Ascomycota</taxon>
        <taxon>Pezizomycotina</taxon>
        <taxon>Dothideomycetes</taxon>
        <taxon>Dothideomycetidae</taxon>
        <taxon>Mycosphaerellales</taxon>
        <taxon>Mycosphaerellaceae</taxon>
        <taxon>Zasmidium</taxon>
    </lineage>
</organism>
<proteinExistence type="predicted"/>
<name>A0A6A6CIB4_ZASCE</name>
<sequence>MSSTGVSPELWHRIPFEVWTSTFYCLSDRRVGIANCRLTCRAFNTASSQFLITRVVVAKRSESLQQTVDVLEHPFFRQHVTELVYDGTYYLFRRANNIHKYWRSRDVPRKLRKGAPEFEETWTQLSGRVSKGMSALGSHYARYPSNLSLPLGYHSSFIEYSKRWLDQEHIRHRTLPLAVLQMCLSQLPKLRTVTYTDYLYLALGNEAYEALRTRLFGSVAPPRGIDLSCEKDMVEFLQMMRIIRDTPGAQIQNLGIGSIRSKSLAIVPEPGASPSNQNFWSYPMHFGVPCVFLPYTEEDEALRNLADDDGDPIDDDIAPTAKSLAKELNTLTSHKNLKHLRMPAKVWLARDFGSLRPEVLVPKSNMMSLLRSCESSLVSLRLCAVYDRSDLCNAWRPGFREVAVRFLTCLLDGLSFSSLQHLVLQDWWLPGDDFLKEFLSRHYRALGEVRLVNCVESQDGDVFQLGEWVGQNMNLKGVELDLWRDLPFTAGLADMTTNDAHPSPFPCYATIPDGVPCTPGEPDDRPRKTVLSPDPRARSLEVLWLAGRTNHLCVSTRPPRPNSAEH</sequence>
<protein>
    <submittedName>
        <fullName evidence="1">Uncharacterized protein</fullName>
    </submittedName>
</protein>
<dbReference type="EMBL" id="ML993595">
    <property type="protein sequence ID" value="KAF2166771.1"/>
    <property type="molecule type" value="Genomic_DNA"/>
</dbReference>
<dbReference type="GeneID" id="54559780"/>
<evidence type="ECO:0000313" key="1">
    <source>
        <dbReference type="EMBL" id="KAF2166771.1"/>
    </source>
</evidence>
<dbReference type="AlphaFoldDB" id="A0A6A6CIB4"/>
<dbReference type="RefSeq" id="XP_033667660.1">
    <property type="nucleotide sequence ID" value="XM_033806508.1"/>
</dbReference>
<keyword evidence="2" id="KW-1185">Reference proteome</keyword>
<accession>A0A6A6CIB4</accession>
<reference evidence="1" key="1">
    <citation type="journal article" date="2020" name="Stud. Mycol.">
        <title>101 Dothideomycetes genomes: a test case for predicting lifestyles and emergence of pathogens.</title>
        <authorList>
            <person name="Haridas S."/>
            <person name="Albert R."/>
            <person name="Binder M."/>
            <person name="Bloem J."/>
            <person name="Labutti K."/>
            <person name="Salamov A."/>
            <person name="Andreopoulos B."/>
            <person name="Baker S."/>
            <person name="Barry K."/>
            <person name="Bills G."/>
            <person name="Bluhm B."/>
            <person name="Cannon C."/>
            <person name="Castanera R."/>
            <person name="Culley D."/>
            <person name="Daum C."/>
            <person name="Ezra D."/>
            <person name="Gonzalez J."/>
            <person name="Henrissat B."/>
            <person name="Kuo A."/>
            <person name="Liang C."/>
            <person name="Lipzen A."/>
            <person name="Lutzoni F."/>
            <person name="Magnuson J."/>
            <person name="Mondo S."/>
            <person name="Nolan M."/>
            <person name="Ohm R."/>
            <person name="Pangilinan J."/>
            <person name="Park H.-J."/>
            <person name="Ramirez L."/>
            <person name="Alfaro M."/>
            <person name="Sun H."/>
            <person name="Tritt A."/>
            <person name="Yoshinaga Y."/>
            <person name="Zwiers L.-H."/>
            <person name="Turgeon B."/>
            <person name="Goodwin S."/>
            <person name="Spatafora J."/>
            <person name="Crous P."/>
            <person name="Grigoriev I."/>
        </authorList>
    </citation>
    <scope>NUCLEOTIDE SEQUENCE</scope>
    <source>
        <strain evidence="1">ATCC 36951</strain>
    </source>
</reference>
<gene>
    <name evidence="1" type="ORF">M409DRAFT_22825</name>
</gene>
<dbReference type="OrthoDB" id="3648838at2759"/>
<evidence type="ECO:0000313" key="2">
    <source>
        <dbReference type="Proteomes" id="UP000799537"/>
    </source>
</evidence>